<evidence type="ECO:0000256" key="3">
    <source>
        <dbReference type="ARBA" id="ARBA00020268"/>
    </source>
</evidence>
<protein>
    <recommendedName>
        <fullName evidence="3">Probable multidrug resistance protein NorM</fullName>
    </recommendedName>
    <alternativeName>
        <fullName evidence="5">Multidrug-efflux transporter</fullName>
    </alternativeName>
</protein>
<reference evidence="7" key="1">
    <citation type="submission" date="2016-06" db="EMBL/GenBank/DDBJ databases">
        <authorList>
            <person name="Van Tyne D."/>
        </authorList>
    </citation>
    <scope>NUCLEOTIDE SEQUENCE</scope>
    <source>
        <strain evidence="7">JM9A</strain>
    </source>
</reference>
<dbReference type="PANTHER" id="PTHR43298:SF2">
    <property type="entry name" value="FMN_FAD EXPORTER YEEO-RELATED"/>
    <property type="match status" value="1"/>
</dbReference>
<evidence type="ECO:0000256" key="5">
    <source>
        <dbReference type="ARBA" id="ARBA00031636"/>
    </source>
</evidence>
<feature type="transmembrane region" description="Helical" evidence="6">
    <location>
        <begin position="20"/>
        <end position="41"/>
    </location>
</feature>
<dbReference type="Proteomes" id="UP001429357">
    <property type="component" value="Unassembled WGS sequence"/>
</dbReference>
<gene>
    <name evidence="7" type="ORF">BAU18_000939</name>
</gene>
<keyword evidence="4" id="KW-0813">Transport</keyword>
<keyword evidence="6" id="KW-0812">Transmembrane</keyword>
<feature type="transmembrane region" description="Helical" evidence="6">
    <location>
        <begin position="126"/>
        <end position="150"/>
    </location>
</feature>
<keyword evidence="8" id="KW-1185">Reference proteome</keyword>
<dbReference type="EMBL" id="MAEI02000001">
    <property type="protein sequence ID" value="MEO1781360.1"/>
    <property type="molecule type" value="Genomic_DNA"/>
</dbReference>
<organism evidence="7 8">
    <name type="scientific">Enterococcus diestrammenae</name>
    <dbReference type="NCBI Taxonomy" id="1155073"/>
    <lineage>
        <taxon>Bacteria</taxon>
        <taxon>Bacillati</taxon>
        <taxon>Bacillota</taxon>
        <taxon>Bacilli</taxon>
        <taxon>Lactobacillales</taxon>
        <taxon>Enterococcaceae</taxon>
        <taxon>Enterococcus</taxon>
    </lineage>
</organism>
<evidence type="ECO:0000256" key="1">
    <source>
        <dbReference type="ARBA" id="ARBA00003408"/>
    </source>
</evidence>
<evidence type="ECO:0000256" key="4">
    <source>
        <dbReference type="ARBA" id="ARBA00022448"/>
    </source>
</evidence>
<comment type="function">
    <text evidence="1">Multidrug efflux pump.</text>
</comment>
<evidence type="ECO:0000313" key="7">
    <source>
        <dbReference type="EMBL" id="MEO1781360.1"/>
    </source>
</evidence>
<dbReference type="PANTHER" id="PTHR43298">
    <property type="entry name" value="MULTIDRUG RESISTANCE PROTEIN NORM-RELATED"/>
    <property type="match status" value="1"/>
</dbReference>
<comment type="similarity">
    <text evidence="2">Belongs to the multi antimicrobial extrusion (MATE) (TC 2.A.66.1) family.</text>
</comment>
<feature type="transmembrane region" description="Helical" evidence="6">
    <location>
        <begin position="53"/>
        <end position="76"/>
    </location>
</feature>
<feature type="transmembrane region" description="Helical" evidence="6">
    <location>
        <begin position="276"/>
        <end position="294"/>
    </location>
</feature>
<name>A0ABV0F078_9ENTE</name>
<feature type="transmembrane region" description="Helical" evidence="6">
    <location>
        <begin position="243"/>
        <end position="264"/>
    </location>
</feature>
<reference evidence="7" key="2">
    <citation type="submission" date="2024-02" db="EMBL/GenBank/DDBJ databases">
        <title>The Genome Sequence of Enterococcus diestrammenae JM9A.</title>
        <authorList>
            <person name="Earl A."/>
            <person name="Manson A."/>
            <person name="Gilmore M."/>
            <person name="Sanders J."/>
            <person name="Shea T."/>
            <person name="Howe W."/>
            <person name="Livny J."/>
            <person name="Cuomo C."/>
            <person name="Neafsey D."/>
            <person name="Birren B."/>
        </authorList>
    </citation>
    <scope>NUCLEOTIDE SEQUENCE</scope>
    <source>
        <strain evidence="7">JM9A</strain>
    </source>
</reference>
<accession>A0ABV0F078</accession>
<comment type="caution">
    <text evidence="7">The sequence shown here is derived from an EMBL/GenBank/DDBJ whole genome shotgun (WGS) entry which is preliminary data.</text>
</comment>
<feature type="transmembrane region" description="Helical" evidence="6">
    <location>
        <begin position="202"/>
        <end position="223"/>
    </location>
</feature>
<dbReference type="InterPro" id="IPR050222">
    <property type="entry name" value="MATE_MdtK"/>
</dbReference>
<proteinExistence type="inferred from homology"/>
<dbReference type="Pfam" id="PF01554">
    <property type="entry name" value="MatE"/>
    <property type="match status" value="1"/>
</dbReference>
<evidence type="ECO:0000313" key="8">
    <source>
        <dbReference type="Proteomes" id="UP001429357"/>
    </source>
</evidence>
<feature type="transmembrane region" description="Helical" evidence="6">
    <location>
        <begin position="156"/>
        <end position="176"/>
    </location>
</feature>
<keyword evidence="6" id="KW-1133">Transmembrane helix</keyword>
<feature type="transmembrane region" description="Helical" evidence="6">
    <location>
        <begin position="370"/>
        <end position="388"/>
    </location>
</feature>
<evidence type="ECO:0000256" key="6">
    <source>
        <dbReference type="SAM" id="Phobius"/>
    </source>
</evidence>
<keyword evidence="6" id="KW-0472">Membrane</keyword>
<dbReference type="InterPro" id="IPR002528">
    <property type="entry name" value="MATE_fam"/>
</dbReference>
<sequence length="406" mass="44380">MISGHISLAAIAATGTIDGLLYALIGFLGSGTVSYTIYAARIVDKQSREAKELFKSLVGLNGALGIGCTVILLLFAREIMAGIYHFDGQLLALTVDYCRVSSWNVLLTLLSFALTNQMKVRKQTQGILQASFFGGLGQLALTGLFAGLVFTGENRVLGVALGWVLSEVFVFMYYAWLLRQDLGQLKGVSACRWTFLLRKSGVLFLQELVEGSLFQVLVTAALARTGSLLFAAYQICLRLTEVFLAPLFMYCNGLMVLLGERLGLGERESLRQLPRITLQMFLSLFFAMALPGWLFREQLLGLITNLPAVSAKGGSLLGLVILTEASRPFYEISKYSLQTVGGEKQALKITGVINSGSLLAIWLMPTKLPLILLSVMASQLLCAGCFYFEFRKACADLFPVKVQLDK</sequence>
<evidence type="ECO:0000256" key="2">
    <source>
        <dbReference type="ARBA" id="ARBA00010199"/>
    </source>
</evidence>